<keyword evidence="1" id="KW-0489">Methyltransferase</keyword>
<dbReference type="RefSeq" id="WP_185938237.1">
    <property type="nucleotide sequence ID" value="NZ_FXTJ01000002.1"/>
</dbReference>
<sequence>MPAADVDALSTAPVGDRVLNLAVLETLGVDLPRTARVLDFGCGAGRTVRALVAAGYVNACGYDVGDGRTLLSADRDRITTGTLLDLRLPYPDDTFDFVVSDQVFEHVQDQVRVFGELFRITRPGGHALHVIPARYAPVEGHIHVPFGGVFQHRWWYKLWALAGIRNEYQQGLSADETADHNAFFVTDATRYVPTSCYRVMWEEIGFEYRFAEQEFFDGHVRPSMRAIGRLGRPATWLYRTFRSRVVYLRKPG</sequence>
<name>A0A521CP00_9ACTN</name>
<proteinExistence type="predicted"/>
<dbReference type="Pfam" id="PF13489">
    <property type="entry name" value="Methyltransf_23"/>
    <property type="match status" value="1"/>
</dbReference>
<dbReference type="GO" id="GO:0032259">
    <property type="term" value="P:methylation"/>
    <property type="evidence" value="ECO:0007669"/>
    <property type="project" value="UniProtKB-KW"/>
</dbReference>
<evidence type="ECO:0000313" key="2">
    <source>
        <dbReference type="Proteomes" id="UP000317484"/>
    </source>
</evidence>
<gene>
    <name evidence="1" type="ORF">SAMN06273567_102520</name>
</gene>
<dbReference type="Proteomes" id="UP000317484">
    <property type="component" value="Unassembled WGS sequence"/>
</dbReference>
<evidence type="ECO:0000313" key="1">
    <source>
        <dbReference type="EMBL" id="SMO61105.1"/>
    </source>
</evidence>
<dbReference type="AlphaFoldDB" id="A0A521CP00"/>
<protein>
    <submittedName>
        <fullName evidence="1">Methyltransferase domain-containing protein</fullName>
    </submittedName>
</protein>
<organism evidence="1 2">
    <name type="scientific">Geodermatophilus aquaeductus</name>
    <dbReference type="NCBI Taxonomy" id="1564161"/>
    <lineage>
        <taxon>Bacteria</taxon>
        <taxon>Bacillati</taxon>
        <taxon>Actinomycetota</taxon>
        <taxon>Actinomycetes</taxon>
        <taxon>Geodermatophilales</taxon>
        <taxon>Geodermatophilaceae</taxon>
        <taxon>Geodermatophilus</taxon>
    </lineage>
</organism>
<dbReference type="CDD" id="cd02440">
    <property type="entry name" value="AdoMet_MTases"/>
    <property type="match status" value="1"/>
</dbReference>
<accession>A0A521CP00</accession>
<dbReference type="GO" id="GO:0008168">
    <property type="term" value="F:methyltransferase activity"/>
    <property type="evidence" value="ECO:0007669"/>
    <property type="project" value="UniProtKB-KW"/>
</dbReference>
<dbReference type="Gene3D" id="3.40.50.150">
    <property type="entry name" value="Vaccinia Virus protein VP39"/>
    <property type="match status" value="1"/>
</dbReference>
<reference evidence="1 2" key="1">
    <citation type="submission" date="2017-05" db="EMBL/GenBank/DDBJ databases">
        <authorList>
            <person name="Varghese N."/>
            <person name="Submissions S."/>
        </authorList>
    </citation>
    <scope>NUCLEOTIDE SEQUENCE [LARGE SCALE GENOMIC DNA]</scope>
    <source>
        <strain evidence="1 2">DSM 46834</strain>
    </source>
</reference>
<keyword evidence="1" id="KW-0808">Transferase</keyword>
<dbReference type="InterPro" id="IPR029063">
    <property type="entry name" value="SAM-dependent_MTases_sf"/>
</dbReference>
<dbReference type="SUPFAM" id="SSF53335">
    <property type="entry name" value="S-adenosyl-L-methionine-dependent methyltransferases"/>
    <property type="match status" value="1"/>
</dbReference>
<dbReference type="EMBL" id="FXTJ01000002">
    <property type="protein sequence ID" value="SMO61105.1"/>
    <property type="molecule type" value="Genomic_DNA"/>
</dbReference>
<keyword evidence="2" id="KW-1185">Reference proteome</keyword>